<evidence type="ECO:0000313" key="2">
    <source>
        <dbReference type="EMBL" id="PWG80732.1"/>
    </source>
</evidence>
<dbReference type="EMBL" id="QEAS01000007">
    <property type="protein sequence ID" value="PWG80732.1"/>
    <property type="molecule type" value="Genomic_DNA"/>
</dbReference>
<dbReference type="Pfam" id="PF03572">
    <property type="entry name" value="Peptidase_S41"/>
    <property type="match status" value="1"/>
</dbReference>
<proteinExistence type="predicted"/>
<dbReference type="CDD" id="cd07561">
    <property type="entry name" value="Peptidase_S41_CPP_like"/>
    <property type="match status" value="1"/>
</dbReference>
<keyword evidence="3" id="KW-1185">Reference proteome</keyword>
<dbReference type="GO" id="GO:0007165">
    <property type="term" value="P:signal transduction"/>
    <property type="evidence" value="ECO:0007669"/>
    <property type="project" value="TreeGrafter"/>
</dbReference>
<name>A0A2U2PHJ2_9SPHI</name>
<evidence type="ECO:0000313" key="3">
    <source>
        <dbReference type="Proteomes" id="UP000245647"/>
    </source>
</evidence>
<dbReference type="Gene3D" id="3.30.750.170">
    <property type="match status" value="1"/>
</dbReference>
<dbReference type="RefSeq" id="WP_109415588.1">
    <property type="nucleotide sequence ID" value="NZ_QEAS01000007.1"/>
</dbReference>
<dbReference type="GO" id="GO:0006508">
    <property type="term" value="P:proteolysis"/>
    <property type="evidence" value="ECO:0007669"/>
    <property type="project" value="InterPro"/>
</dbReference>
<dbReference type="PANTHER" id="PTHR32060:SF30">
    <property type="entry name" value="CARBOXY-TERMINAL PROCESSING PROTEASE CTPA"/>
    <property type="match status" value="1"/>
</dbReference>
<dbReference type="Proteomes" id="UP000245647">
    <property type="component" value="Unassembled WGS sequence"/>
</dbReference>
<dbReference type="Gene3D" id="3.90.226.10">
    <property type="entry name" value="2-enoyl-CoA Hydratase, Chain A, domain 1"/>
    <property type="match status" value="1"/>
</dbReference>
<dbReference type="SUPFAM" id="SSF52096">
    <property type="entry name" value="ClpP/crotonase"/>
    <property type="match status" value="1"/>
</dbReference>
<dbReference type="GO" id="GO:0004175">
    <property type="term" value="F:endopeptidase activity"/>
    <property type="evidence" value="ECO:0007669"/>
    <property type="project" value="TreeGrafter"/>
</dbReference>
<dbReference type="GO" id="GO:0008236">
    <property type="term" value="F:serine-type peptidase activity"/>
    <property type="evidence" value="ECO:0007669"/>
    <property type="project" value="InterPro"/>
</dbReference>
<dbReference type="InterPro" id="IPR029045">
    <property type="entry name" value="ClpP/crotonase-like_dom_sf"/>
</dbReference>
<dbReference type="SUPFAM" id="SSF50156">
    <property type="entry name" value="PDZ domain-like"/>
    <property type="match status" value="1"/>
</dbReference>
<dbReference type="InterPro" id="IPR005151">
    <property type="entry name" value="Tail-specific_protease"/>
</dbReference>
<dbReference type="PANTHER" id="PTHR32060">
    <property type="entry name" value="TAIL-SPECIFIC PROTEASE"/>
    <property type="match status" value="1"/>
</dbReference>
<dbReference type="OrthoDB" id="7168509at2"/>
<comment type="caution">
    <text evidence="2">The sequence shown here is derived from an EMBL/GenBank/DDBJ whole genome shotgun (WGS) entry which is preliminary data.</text>
</comment>
<sequence length="479" mass="52880">MCIDTNQPFLKLLFLLFIVPVVFAGCKKNSHKDEIDQETLLKDSVYLYTQEVYLWQDALPAKFYPQNYSTAEDVLTALKQYKKGSDGQPVDHYSFLDREGTVAGEIQDGVLGDFGFDIRYESDPADLRVKLVYEGSPAWNAGIRRSWRIVKVNGNAAIDYNTMKSQNFKFILDALSAKSITLTLQKPDGTQVDKTLNSTTYSINPVLYSNVYERAGKKIGYIVFNSFVSISNLGVPTLTKNKIDAAFASFRNAGVSEMVVDLRYNGGGSVETAEYLTDLLAPVSANGKVMYSYRLNKTLTSYTQTSESWKKAFASVMISTNGSLALNKVYFIVTEGTASASELLINNLKPYISDIKVIGEGRTYGKPVGFFPITIFDADLYAVSFETLNANNQGEYYSGIPVSTGGLEGDDLTKDWGDEDEDCLEQALYYAQNGSFKPASTTKTSSSSKASGVASGISINKALDARGNKDMYLFKRIKE</sequence>
<evidence type="ECO:0000259" key="1">
    <source>
        <dbReference type="SMART" id="SM00245"/>
    </source>
</evidence>
<organism evidence="2 3">
    <name type="scientific">Pararcticibacter amylolyticus</name>
    <dbReference type="NCBI Taxonomy" id="2173175"/>
    <lineage>
        <taxon>Bacteria</taxon>
        <taxon>Pseudomonadati</taxon>
        <taxon>Bacteroidota</taxon>
        <taxon>Sphingobacteriia</taxon>
        <taxon>Sphingobacteriales</taxon>
        <taxon>Sphingobacteriaceae</taxon>
        <taxon>Pararcticibacter</taxon>
    </lineage>
</organism>
<feature type="domain" description="Tail specific protease" evidence="1">
    <location>
        <begin position="177"/>
        <end position="408"/>
    </location>
</feature>
<dbReference type="Gene3D" id="2.30.42.10">
    <property type="match status" value="1"/>
</dbReference>
<gene>
    <name evidence="2" type="ORF">DDR33_09730</name>
</gene>
<dbReference type="InterPro" id="IPR036034">
    <property type="entry name" value="PDZ_sf"/>
</dbReference>
<reference evidence="2 3" key="1">
    <citation type="submission" date="2018-04" db="EMBL/GenBank/DDBJ databases">
        <title>Pedobacter chongqingensis sp. nov., isolated from a rottenly hemp rope.</title>
        <authorList>
            <person name="Cai Y."/>
        </authorList>
    </citation>
    <scope>NUCLEOTIDE SEQUENCE [LARGE SCALE GENOMIC DNA]</scope>
    <source>
        <strain evidence="2 3">FJ4-8</strain>
    </source>
</reference>
<accession>A0A2U2PHJ2</accession>
<protein>
    <submittedName>
        <fullName evidence="2">Peptidase S41</fullName>
    </submittedName>
</protein>
<dbReference type="AlphaFoldDB" id="A0A2U2PHJ2"/>
<dbReference type="GO" id="GO:0030288">
    <property type="term" value="C:outer membrane-bounded periplasmic space"/>
    <property type="evidence" value="ECO:0007669"/>
    <property type="project" value="TreeGrafter"/>
</dbReference>
<dbReference type="SMART" id="SM00245">
    <property type="entry name" value="TSPc"/>
    <property type="match status" value="1"/>
</dbReference>